<accession>A0A3N5BEZ5</accession>
<feature type="binding site" evidence="9 11">
    <location>
        <position position="191"/>
    </location>
    <ligand>
        <name>substrate</name>
    </ligand>
</feature>
<feature type="binding site" evidence="9">
    <location>
        <begin position="59"/>
        <end position="68"/>
    </location>
    <ligand>
        <name>substrate</name>
    </ligand>
</feature>
<evidence type="ECO:0000313" key="14">
    <source>
        <dbReference type="EMBL" id="RPF56053.1"/>
    </source>
</evidence>
<dbReference type="AlphaFoldDB" id="A0A3N5BEZ5"/>
<evidence type="ECO:0000256" key="5">
    <source>
        <dbReference type="ARBA" id="ARBA00022975"/>
    </source>
</evidence>
<feature type="domain" description="Orotidine 5'-phosphate decarboxylase" evidence="13">
    <location>
        <begin position="4"/>
        <end position="225"/>
    </location>
</feature>
<dbReference type="SMART" id="SM00934">
    <property type="entry name" value="OMPdecase"/>
    <property type="match status" value="1"/>
</dbReference>
<dbReference type="Gene3D" id="3.20.20.70">
    <property type="entry name" value="Aldolase class I"/>
    <property type="match status" value="1"/>
</dbReference>
<dbReference type="NCBIfam" id="NF001273">
    <property type="entry name" value="PRK00230.1"/>
    <property type="match status" value="1"/>
</dbReference>
<dbReference type="PANTHER" id="PTHR32119">
    <property type="entry name" value="OROTIDINE 5'-PHOSPHATE DECARBOXYLASE"/>
    <property type="match status" value="1"/>
</dbReference>
<dbReference type="PANTHER" id="PTHR32119:SF2">
    <property type="entry name" value="OROTIDINE 5'-PHOSPHATE DECARBOXYLASE"/>
    <property type="match status" value="1"/>
</dbReference>
<evidence type="ECO:0000256" key="10">
    <source>
        <dbReference type="PIRSR" id="PIRSR614732-1"/>
    </source>
</evidence>
<evidence type="ECO:0000256" key="1">
    <source>
        <dbReference type="ARBA" id="ARBA00002356"/>
    </source>
</evidence>
<comment type="function">
    <text evidence="1 9">Catalyzes the decarboxylation of orotidine 5'-monophosphate (OMP) to uridine 5'-monophosphate (UMP).</text>
</comment>
<keyword evidence="15" id="KW-1185">Reference proteome</keyword>
<gene>
    <name evidence="9" type="primary">pyrF</name>
    <name evidence="14" type="ORF">EDC24_0941</name>
</gene>
<comment type="caution">
    <text evidence="14">The sequence shown here is derived from an EMBL/GenBank/DDBJ whole genome shotgun (WGS) entry which is preliminary data.</text>
</comment>
<feature type="binding site" evidence="9 11">
    <location>
        <position position="209"/>
    </location>
    <ligand>
        <name>substrate</name>
    </ligand>
</feature>
<comment type="pathway">
    <text evidence="2 9 12">Pyrimidine metabolism; UMP biosynthesis via de novo pathway; UMP from orotate: step 2/2.</text>
</comment>
<name>A0A3N5BEZ5_9BACI</name>
<comment type="catalytic activity">
    <reaction evidence="7 9 12">
        <text>orotidine 5'-phosphate + H(+) = UMP + CO2</text>
        <dbReference type="Rhea" id="RHEA:11596"/>
        <dbReference type="ChEBI" id="CHEBI:15378"/>
        <dbReference type="ChEBI" id="CHEBI:16526"/>
        <dbReference type="ChEBI" id="CHEBI:57538"/>
        <dbReference type="ChEBI" id="CHEBI:57865"/>
        <dbReference type="EC" id="4.1.1.23"/>
    </reaction>
</comment>
<keyword evidence="6 9" id="KW-0456">Lyase</keyword>
<dbReference type="InterPro" id="IPR014732">
    <property type="entry name" value="OMPdecase"/>
</dbReference>
<feature type="active site" description="For OMPdecase activity" evidence="10">
    <location>
        <position position="61"/>
    </location>
</feature>
<dbReference type="InterPro" id="IPR001754">
    <property type="entry name" value="OMPdeCOase_dom"/>
</dbReference>
<feature type="binding site" evidence="9 11">
    <location>
        <position position="10"/>
    </location>
    <ligand>
        <name>substrate</name>
    </ligand>
</feature>
<dbReference type="UniPathway" id="UPA00070">
    <property type="reaction ID" value="UER00120"/>
</dbReference>
<dbReference type="FunFam" id="3.20.20.70:FF:000015">
    <property type="entry name" value="Orotidine 5'-phosphate decarboxylase"/>
    <property type="match status" value="1"/>
</dbReference>
<dbReference type="InterPro" id="IPR047596">
    <property type="entry name" value="OMPdecase_bac"/>
</dbReference>
<evidence type="ECO:0000313" key="15">
    <source>
        <dbReference type="Proteomes" id="UP000276443"/>
    </source>
</evidence>
<evidence type="ECO:0000256" key="8">
    <source>
        <dbReference type="ARBA" id="ARBA00061012"/>
    </source>
</evidence>
<feature type="binding site" evidence="9 11">
    <location>
        <position position="210"/>
    </location>
    <ligand>
        <name>substrate</name>
    </ligand>
</feature>
<dbReference type="NCBIfam" id="TIGR01740">
    <property type="entry name" value="pyrF"/>
    <property type="match status" value="1"/>
</dbReference>
<dbReference type="InterPro" id="IPR011060">
    <property type="entry name" value="RibuloseP-bd_barrel"/>
</dbReference>
<dbReference type="InterPro" id="IPR013785">
    <property type="entry name" value="Aldolase_TIM"/>
</dbReference>
<feature type="active site" description="For OMPdecase activity" evidence="10">
    <location>
        <position position="59"/>
    </location>
</feature>
<evidence type="ECO:0000256" key="12">
    <source>
        <dbReference type="RuleBase" id="RU000512"/>
    </source>
</evidence>
<reference evidence="14 15" key="1">
    <citation type="submission" date="2018-11" db="EMBL/GenBank/DDBJ databases">
        <title>Genomic Encyclopedia of Type Strains, Phase IV (KMG-IV): sequencing the most valuable type-strain genomes for metagenomic binning, comparative biology and taxonomic classification.</title>
        <authorList>
            <person name="Goeker M."/>
        </authorList>
    </citation>
    <scope>NUCLEOTIDE SEQUENCE [LARGE SCALE GENOMIC DNA]</scope>
    <source>
        <strain evidence="14 15">DSM 18090</strain>
    </source>
</reference>
<dbReference type="EC" id="4.1.1.23" evidence="9"/>
<proteinExistence type="inferred from homology"/>
<feature type="binding site" evidence="9 11">
    <location>
        <position position="32"/>
    </location>
    <ligand>
        <name>substrate</name>
    </ligand>
</feature>
<evidence type="ECO:0000256" key="2">
    <source>
        <dbReference type="ARBA" id="ARBA00004861"/>
    </source>
</evidence>
<keyword evidence="5 9" id="KW-0665">Pyrimidine biosynthesis</keyword>
<keyword evidence="4 9" id="KW-0210">Decarboxylase</keyword>
<feature type="binding site" evidence="9 11">
    <location>
        <position position="120"/>
    </location>
    <ligand>
        <name>substrate</name>
    </ligand>
</feature>
<sequence length="238" mass="26580">MKSSIYIALDFETKDEALDFLNQNELHEVPVKVGMQLFYKEGPSFIQSLKEKGHPIFLDLKLHDIPNTVYHAMKSLASLEVDLVNVHASGGLEMMKAAKEGLEDTCGKQASKLIAVTQLTSTSEEVLSNELLINQPMDQVVRSYAQMAQKAGLDGVVSSVWEAQLIKESCGESFVTVTPGIRLINDATQDQKRIATPEQASHSDFLVMGRSITTSRNPKKAYEQALKEWKHEYRQTTH</sequence>
<protein>
    <recommendedName>
        <fullName evidence="9">Orotidine 5'-phosphate decarboxylase</fullName>
        <ecNumber evidence="9">4.1.1.23</ecNumber>
    </recommendedName>
    <alternativeName>
        <fullName evidence="9">OMP decarboxylase</fullName>
        <shortName evidence="9">OMPDCase</shortName>
        <shortName evidence="9">OMPdecase</shortName>
    </alternativeName>
</protein>
<dbReference type="RefSeq" id="WP_124220131.1">
    <property type="nucleotide sequence ID" value="NZ_RKRF01000007.1"/>
</dbReference>
<evidence type="ECO:0000256" key="6">
    <source>
        <dbReference type="ARBA" id="ARBA00023239"/>
    </source>
</evidence>
<evidence type="ECO:0000256" key="7">
    <source>
        <dbReference type="ARBA" id="ARBA00049157"/>
    </source>
</evidence>
<evidence type="ECO:0000256" key="9">
    <source>
        <dbReference type="HAMAP-Rule" id="MF_01200"/>
    </source>
</evidence>
<dbReference type="GO" id="GO:0005829">
    <property type="term" value="C:cytosol"/>
    <property type="evidence" value="ECO:0007669"/>
    <property type="project" value="TreeGrafter"/>
</dbReference>
<dbReference type="Pfam" id="PF00215">
    <property type="entry name" value="OMPdecase"/>
    <property type="match status" value="1"/>
</dbReference>
<comment type="similarity">
    <text evidence="8 9">Belongs to the OMP decarboxylase family. Type 1 subfamily.</text>
</comment>
<dbReference type="SUPFAM" id="SSF51366">
    <property type="entry name" value="Ribulose-phoshate binding barrel"/>
    <property type="match status" value="1"/>
</dbReference>
<evidence type="ECO:0000256" key="4">
    <source>
        <dbReference type="ARBA" id="ARBA00022793"/>
    </source>
</evidence>
<evidence type="ECO:0000256" key="11">
    <source>
        <dbReference type="PIRSR" id="PIRSR614732-2"/>
    </source>
</evidence>
<dbReference type="GO" id="GO:0006207">
    <property type="term" value="P:'de novo' pyrimidine nucleobase biosynthetic process"/>
    <property type="evidence" value="ECO:0007669"/>
    <property type="project" value="InterPro"/>
</dbReference>
<dbReference type="InterPro" id="IPR018089">
    <property type="entry name" value="OMPdecase_AS"/>
</dbReference>
<feature type="active site" description="Proton donor" evidence="9">
    <location>
        <position position="61"/>
    </location>
</feature>
<feature type="binding site" evidence="9 11">
    <location>
        <position position="182"/>
    </location>
    <ligand>
        <name>substrate</name>
    </ligand>
</feature>
<feature type="active site" description="For OMPdecase activity" evidence="10">
    <location>
        <position position="64"/>
    </location>
</feature>
<dbReference type="GO" id="GO:0004590">
    <property type="term" value="F:orotidine-5'-phosphate decarboxylase activity"/>
    <property type="evidence" value="ECO:0007669"/>
    <property type="project" value="UniProtKB-UniRule"/>
</dbReference>
<evidence type="ECO:0000256" key="3">
    <source>
        <dbReference type="ARBA" id="ARBA00011738"/>
    </source>
</evidence>
<dbReference type="PROSITE" id="PS00156">
    <property type="entry name" value="OMPDECASE"/>
    <property type="match status" value="1"/>
</dbReference>
<evidence type="ECO:0000259" key="13">
    <source>
        <dbReference type="SMART" id="SM00934"/>
    </source>
</evidence>
<dbReference type="Proteomes" id="UP000276443">
    <property type="component" value="Unassembled WGS sequence"/>
</dbReference>
<dbReference type="OrthoDB" id="9806203at2"/>
<dbReference type="CDD" id="cd04725">
    <property type="entry name" value="OMP_decarboxylase_like"/>
    <property type="match status" value="1"/>
</dbReference>
<dbReference type="HAMAP" id="MF_01200_B">
    <property type="entry name" value="OMPdecase_type1_B"/>
    <property type="match status" value="1"/>
</dbReference>
<dbReference type="GO" id="GO:0044205">
    <property type="term" value="P:'de novo' UMP biosynthetic process"/>
    <property type="evidence" value="ECO:0007669"/>
    <property type="project" value="UniProtKB-UniRule"/>
</dbReference>
<dbReference type="EMBL" id="RKRF01000007">
    <property type="protein sequence ID" value="RPF56053.1"/>
    <property type="molecule type" value="Genomic_DNA"/>
</dbReference>
<organism evidence="14 15">
    <name type="scientific">Aquisalibacillus elongatus</name>
    <dbReference type="NCBI Taxonomy" id="485577"/>
    <lineage>
        <taxon>Bacteria</taxon>
        <taxon>Bacillati</taxon>
        <taxon>Bacillota</taxon>
        <taxon>Bacilli</taxon>
        <taxon>Bacillales</taxon>
        <taxon>Bacillaceae</taxon>
        <taxon>Aquisalibacillus</taxon>
    </lineage>
</organism>
<comment type="subunit">
    <text evidence="3 9">Homodimer.</text>
</comment>